<feature type="region of interest" description="Disordered" evidence="1">
    <location>
        <begin position="84"/>
        <end position="132"/>
    </location>
</feature>
<name>A0AAD8B473_BIOPF</name>
<accession>A0AAD8B473</accession>
<comment type="caution">
    <text evidence="2">The sequence shown here is derived from an EMBL/GenBank/DDBJ whole genome shotgun (WGS) entry which is preliminary data.</text>
</comment>
<proteinExistence type="predicted"/>
<reference evidence="2" key="1">
    <citation type="journal article" date="2023" name="PLoS Negl. Trop. Dis.">
        <title>A genome sequence for Biomphalaria pfeifferi, the major vector snail for the human-infecting parasite Schistosoma mansoni.</title>
        <authorList>
            <person name="Bu L."/>
            <person name="Lu L."/>
            <person name="Laidemitt M.R."/>
            <person name="Zhang S.M."/>
            <person name="Mutuku M."/>
            <person name="Mkoji G."/>
            <person name="Steinauer M."/>
            <person name="Loker E.S."/>
        </authorList>
    </citation>
    <scope>NUCLEOTIDE SEQUENCE</scope>
    <source>
        <strain evidence="2">KasaAsao</strain>
    </source>
</reference>
<keyword evidence="3" id="KW-1185">Reference proteome</keyword>
<feature type="compositionally biased region" description="Basic and acidic residues" evidence="1">
    <location>
        <begin position="84"/>
        <end position="115"/>
    </location>
</feature>
<protein>
    <submittedName>
        <fullName evidence="2">Uncharacterized protein</fullName>
    </submittedName>
</protein>
<dbReference type="EMBL" id="JASAOG010000154">
    <property type="protein sequence ID" value="KAK0047182.1"/>
    <property type="molecule type" value="Genomic_DNA"/>
</dbReference>
<sequence length="143" mass="17090">MTYTRSDRDIFLIGLSEFEPLSNLNQLPTTRQFLQRFHHHLKDTKLVRDASHLTVEETRIEEDRAFLADQRGCRKMFMTGEDKEMAAQQERVHDKQQKQLLRKENEEKRQQRTMEGESGENETESCESSNQFEVLDEYELYTE</sequence>
<evidence type="ECO:0000313" key="2">
    <source>
        <dbReference type="EMBL" id="KAK0047182.1"/>
    </source>
</evidence>
<organism evidence="2 3">
    <name type="scientific">Biomphalaria pfeifferi</name>
    <name type="common">Bloodfluke planorb</name>
    <name type="synonym">Freshwater snail</name>
    <dbReference type="NCBI Taxonomy" id="112525"/>
    <lineage>
        <taxon>Eukaryota</taxon>
        <taxon>Metazoa</taxon>
        <taxon>Spiralia</taxon>
        <taxon>Lophotrochozoa</taxon>
        <taxon>Mollusca</taxon>
        <taxon>Gastropoda</taxon>
        <taxon>Heterobranchia</taxon>
        <taxon>Euthyneura</taxon>
        <taxon>Panpulmonata</taxon>
        <taxon>Hygrophila</taxon>
        <taxon>Lymnaeoidea</taxon>
        <taxon>Planorbidae</taxon>
        <taxon>Biomphalaria</taxon>
    </lineage>
</organism>
<evidence type="ECO:0000256" key="1">
    <source>
        <dbReference type="SAM" id="MobiDB-lite"/>
    </source>
</evidence>
<reference evidence="2" key="2">
    <citation type="submission" date="2023-04" db="EMBL/GenBank/DDBJ databases">
        <authorList>
            <person name="Bu L."/>
            <person name="Lu L."/>
            <person name="Laidemitt M.R."/>
            <person name="Zhang S.M."/>
            <person name="Mutuku M."/>
            <person name="Mkoji G."/>
            <person name="Steinauer M."/>
            <person name="Loker E.S."/>
        </authorList>
    </citation>
    <scope>NUCLEOTIDE SEQUENCE</scope>
    <source>
        <strain evidence="2">KasaAsao</strain>
        <tissue evidence="2">Whole Snail</tissue>
    </source>
</reference>
<dbReference type="AlphaFoldDB" id="A0AAD8B473"/>
<gene>
    <name evidence="2" type="ORF">Bpfe_023313</name>
</gene>
<dbReference type="Proteomes" id="UP001233172">
    <property type="component" value="Unassembled WGS sequence"/>
</dbReference>
<evidence type="ECO:0000313" key="3">
    <source>
        <dbReference type="Proteomes" id="UP001233172"/>
    </source>
</evidence>